<dbReference type="InterPro" id="IPR013783">
    <property type="entry name" value="Ig-like_fold"/>
</dbReference>
<feature type="domain" description="CBM20" evidence="1">
    <location>
        <begin position="82"/>
        <end position="184"/>
    </location>
</feature>
<dbReference type="GO" id="GO:2001070">
    <property type="term" value="F:starch binding"/>
    <property type="evidence" value="ECO:0007669"/>
    <property type="project" value="InterPro"/>
</dbReference>
<dbReference type="SMART" id="SM01065">
    <property type="entry name" value="CBM_2"/>
    <property type="match status" value="1"/>
</dbReference>
<gene>
    <name evidence="2" type="ORF">SLEP1_g6949</name>
</gene>
<name>A0AAV5HX63_9ROSI</name>
<organism evidence="2 3">
    <name type="scientific">Rubroshorea leprosula</name>
    <dbReference type="NCBI Taxonomy" id="152421"/>
    <lineage>
        <taxon>Eukaryota</taxon>
        <taxon>Viridiplantae</taxon>
        <taxon>Streptophyta</taxon>
        <taxon>Embryophyta</taxon>
        <taxon>Tracheophyta</taxon>
        <taxon>Spermatophyta</taxon>
        <taxon>Magnoliopsida</taxon>
        <taxon>eudicotyledons</taxon>
        <taxon>Gunneridae</taxon>
        <taxon>Pentapetalae</taxon>
        <taxon>rosids</taxon>
        <taxon>malvids</taxon>
        <taxon>Malvales</taxon>
        <taxon>Dipterocarpaceae</taxon>
        <taxon>Rubroshorea</taxon>
    </lineage>
</organism>
<protein>
    <recommendedName>
        <fullName evidence="1">CBM20 domain-containing protein</fullName>
    </recommendedName>
</protein>
<dbReference type="PANTHER" id="PTHR15048:SF0">
    <property type="entry name" value="STARCH-BINDING DOMAIN-CONTAINING PROTEIN 1"/>
    <property type="match status" value="1"/>
</dbReference>
<reference evidence="2 3" key="1">
    <citation type="journal article" date="2021" name="Commun. Biol.">
        <title>The genome of Shorea leprosula (Dipterocarpaceae) highlights the ecological relevance of drought in aseasonal tropical rainforests.</title>
        <authorList>
            <person name="Ng K.K.S."/>
            <person name="Kobayashi M.J."/>
            <person name="Fawcett J.A."/>
            <person name="Hatakeyama M."/>
            <person name="Paape T."/>
            <person name="Ng C.H."/>
            <person name="Ang C.C."/>
            <person name="Tnah L.H."/>
            <person name="Lee C.T."/>
            <person name="Nishiyama T."/>
            <person name="Sese J."/>
            <person name="O'Brien M.J."/>
            <person name="Copetti D."/>
            <person name="Mohd Noor M.I."/>
            <person name="Ong R.C."/>
            <person name="Putra M."/>
            <person name="Sireger I.Z."/>
            <person name="Indrioko S."/>
            <person name="Kosugi Y."/>
            <person name="Izuno A."/>
            <person name="Isagi Y."/>
            <person name="Lee S.L."/>
            <person name="Shimizu K.K."/>
        </authorList>
    </citation>
    <scope>NUCLEOTIDE SEQUENCE [LARGE SCALE GENOMIC DNA]</scope>
    <source>
        <strain evidence="2">214</strain>
    </source>
</reference>
<evidence type="ECO:0000313" key="2">
    <source>
        <dbReference type="EMBL" id="GKU93348.1"/>
    </source>
</evidence>
<dbReference type="Proteomes" id="UP001054252">
    <property type="component" value="Unassembled WGS sequence"/>
</dbReference>
<dbReference type="EMBL" id="BPVZ01000007">
    <property type="protein sequence ID" value="GKU93348.1"/>
    <property type="molecule type" value="Genomic_DNA"/>
</dbReference>
<comment type="caution">
    <text evidence="2">The sequence shown here is derived from an EMBL/GenBank/DDBJ whole genome shotgun (WGS) entry which is preliminary data.</text>
</comment>
<dbReference type="PANTHER" id="PTHR15048">
    <property type="entry name" value="STARCH-BINDING DOMAIN-CONTAINING PROTEIN 1"/>
    <property type="match status" value="1"/>
</dbReference>
<dbReference type="GO" id="GO:0016020">
    <property type="term" value="C:membrane"/>
    <property type="evidence" value="ECO:0007669"/>
    <property type="project" value="TreeGrafter"/>
</dbReference>
<dbReference type="SUPFAM" id="SSF49452">
    <property type="entry name" value="Starch-binding domain-like"/>
    <property type="match status" value="1"/>
</dbReference>
<proteinExistence type="predicted"/>
<accession>A0AAV5HX63</accession>
<dbReference type="AlphaFoldDB" id="A0AAV5HX63"/>
<evidence type="ECO:0000313" key="3">
    <source>
        <dbReference type="Proteomes" id="UP001054252"/>
    </source>
</evidence>
<evidence type="ECO:0000259" key="1">
    <source>
        <dbReference type="PROSITE" id="PS51166"/>
    </source>
</evidence>
<dbReference type="InterPro" id="IPR013784">
    <property type="entry name" value="Carb-bd-like_fold"/>
</dbReference>
<dbReference type="Gene3D" id="2.60.40.10">
    <property type="entry name" value="Immunoglobulins"/>
    <property type="match status" value="1"/>
</dbReference>
<dbReference type="CDD" id="cd05467">
    <property type="entry name" value="CBM20"/>
    <property type="match status" value="1"/>
</dbReference>
<dbReference type="InterPro" id="IPR002044">
    <property type="entry name" value="CBM20"/>
</dbReference>
<dbReference type="FunFam" id="2.60.40.10:FF:000552">
    <property type="entry name" value="Related to glucoamylase"/>
    <property type="match status" value="1"/>
</dbReference>
<dbReference type="PROSITE" id="PS51166">
    <property type="entry name" value="CBM20"/>
    <property type="match status" value="1"/>
</dbReference>
<keyword evidence="3" id="KW-1185">Reference proteome</keyword>
<dbReference type="Pfam" id="PF00686">
    <property type="entry name" value="CBM_20"/>
    <property type="match status" value="1"/>
</dbReference>
<sequence length="299" mass="33140">MESLTKSLMKILPENCSTSNLSPPGSLLGQSEMPIPRSLKVKACFFHSLSGQRMAIKVSASPHFPSEGKVLRGLKTAGTAIRDPSKTVHVKFQLQKDCCFGEQFLLVGNEPILGSWNPRSAIPLNWSDGDIWTVELEIPPQRSIQFKFLLKQSTGDIMWQPGPDRIFRTWESKNTLVITEDWDNAEVQKINEETVVNKNEDLVVKPDSKTAVANAEAEDGSTVSSTDEFIAARRIISNKGLNTEDYSDEETLFTHEQEFPVLVPGLAPTSTEEGISREFGNQSLLRTQIGDAVDIQGIH</sequence>